<keyword evidence="3" id="KW-1185">Reference proteome</keyword>
<dbReference type="AlphaFoldDB" id="G7YXX1"/>
<dbReference type="Proteomes" id="UP000008909">
    <property type="component" value="Unassembled WGS sequence"/>
</dbReference>
<dbReference type="InterPro" id="IPR029039">
    <property type="entry name" value="Flavoprotein-like_sf"/>
</dbReference>
<accession>G7YXX1</accession>
<dbReference type="Gene3D" id="3.40.50.360">
    <property type="match status" value="1"/>
</dbReference>
<dbReference type="Pfam" id="PF03358">
    <property type="entry name" value="FMN_red"/>
    <property type="match status" value="1"/>
</dbReference>
<evidence type="ECO:0000259" key="1">
    <source>
        <dbReference type="Pfam" id="PF03358"/>
    </source>
</evidence>
<dbReference type="SUPFAM" id="SSF52218">
    <property type="entry name" value="Flavoproteins"/>
    <property type="match status" value="1"/>
</dbReference>
<feature type="domain" description="NADPH-dependent FMN reductase-like" evidence="1">
    <location>
        <begin position="1"/>
        <end position="54"/>
    </location>
</feature>
<gene>
    <name evidence="2" type="ORF">CLF_113214</name>
</gene>
<reference evidence="2" key="1">
    <citation type="journal article" date="2011" name="Genome Biol.">
        <title>The draft genome of the carcinogenic human liver fluke Clonorchis sinensis.</title>
        <authorList>
            <person name="Wang X."/>
            <person name="Chen W."/>
            <person name="Huang Y."/>
            <person name="Sun J."/>
            <person name="Men J."/>
            <person name="Liu H."/>
            <person name="Luo F."/>
            <person name="Guo L."/>
            <person name="Lv X."/>
            <person name="Deng C."/>
            <person name="Zhou C."/>
            <person name="Fan Y."/>
            <person name="Li X."/>
            <person name="Huang L."/>
            <person name="Hu Y."/>
            <person name="Liang C."/>
            <person name="Hu X."/>
            <person name="Xu J."/>
            <person name="Yu X."/>
        </authorList>
    </citation>
    <scope>NUCLEOTIDE SEQUENCE [LARGE SCALE GENOMIC DNA]</scope>
    <source>
        <strain evidence="2">Henan</strain>
    </source>
</reference>
<feature type="non-terminal residue" evidence="2">
    <location>
        <position position="1"/>
    </location>
</feature>
<name>G7YXX1_CLOSI</name>
<evidence type="ECO:0000313" key="3">
    <source>
        <dbReference type="Proteomes" id="UP000008909"/>
    </source>
</evidence>
<dbReference type="GO" id="GO:0016491">
    <property type="term" value="F:oxidoreductase activity"/>
    <property type="evidence" value="ECO:0007669"/>
    <property type="project" value="InterPro"/>
</dbReference>
<dbReference type="EMBL" id="DF145060">
    <property type="protein sequence ID" value="GAA57801.1"/>
    <property type="molecule type" value="Genomic_DNA"/>
</dbReference>
<protein>
    <recommendedName>
        <fullName evidence="1">NADPH-dependent FMN reductase-like domain-containing protein</fullName>
    </recommendedName>
</protein>
<organism evidence="2 3">
    <name type="scientific">Clonorchis sinensis</name>
    <name type="common">Chinese liver fluke</name>
    <dbReference type="NCBI Taxonomy" id="79923"/>
    <lineage>
        <taxon>Eukaryota</taxon>
        <taxon>Metazoa</taxon>
        <taxon>Spiralia</taxon>
        <taxon>Lophotrochozoa</taxon>
        <taxon>Platyhelminthes</taxon>
        <taxon>Trematoda</taxon>
        <taxon>Digenea</taxon>
        <taxon>Opisthorchiida</taxon>
        <taxon>Opisthorchiata</taxon>
        <taxon>Opisthorchiidae</taxon>
        <taxon>Clonorchis</taxon>
    </lineage>
</organism>
<proteinExistence type="predicted"/>
<dbReference type="InterPro" id="IPR005025">
    <property type="entry name" value="FMN_Rdtase-like_dom"/>
</dbReference>
<evidence type="ECO:0000313" key="2">
    <source>
        <dbReference type="EMBL" id="GAA57801.1"/>
    </source>
</evidence>
<sequence>LSNLLDHLTHSALAYKPAGILAYTPGPVGGQNCALNLRLCLTELGCLVVPHSMILCQADLRVSPKSKPLGSAEQQAELVEEMDLVIQQVEYLDQLKRAQPGLVCPKLHPYL</sequence>
<reference key="2">
    <citation type="submission" date="2011-10" db="EMBL/GenBank/DDBJ databases">
        <title>The genome and transcriptome sequence of Clonorchis sinensis provide insights into the carcinogenic liver fluke.</title>
        <authorList>
            <person name="Wang X."/>
            <person name="Huang Y."/>
            <person name="Chen W."/>
            <person name="Liu H."/>
            <person name="Guo L."/>
            <person name="Chen Y."/>
            <person name="Luo F."/>
            <person name="Zhou W."/>
            <person name="Sun J."/>
            <person name="Mao Q."/>
            <person name="Liang P."/>
            <person name="Zhou C."/>
            <person name="Tian Y."/>
            <person name="Men J."/>
            <person name="Lv X."/>
            <person name="Huang L."/>
            <person name="Zhou J."/>
            <person name="Hu Y."/>
            <person name="Li R."/>
            <person name="Zhang F."/>
            <person name="Lei H."/>
            <person name="Li X."/>
            <person name="Hu X."/>
            <person name="Liang C."/>
            <person name="Xu J."/>
            <person name="Wu Z."/>
            <person name="Yu X."/>
        </authorList>
    </citation>
    <scope>NUCLEOTIDE SEQUENCE</scope>
    <source>
        <strain>Henan</strain>
    </source>
</reference>